<evidence type="ECO:0000259" key="4">
    <source>
        <dbReference type="PROSITE" id="PS50943"/>
    </source>
</evidence>
<feature type="domain" description="HTH cro/C1-type" evidence="4">
    <location>
        <begin position="75"/>
        <end position="128"/>
    </location>
</feature>
<dbReference type="KEGG" id="hil:HICON_10620"/>
<keyword evidence="1" id="KW-0805">Transcription regulation</keyword>
<evidence type="ECO:0000256" key="3">
    <source>
        <dbReference type="ARBA" id="ARBA00023163"/>
    </source>
</evidence>
<dbReference type="SMART" id="SM00530">
    <property type="entry name" value="HTH_XRE"/>
    <property type="match status" value="2"/>
</dbReference>
<evidence type="ECO:0000256" key="1">
    <source>
        <dbReference type="ARBA" id="ARBA00023015"/>
    </source>
</evidence>
<dbReference type="PANTHER" id="PTHR40661:SF3">
    <property type="entry name" value="FELS-1 PROPHAGE TRANSCRIPTIONAL REGULATOR"/>
    <property type="match status" value="1"/>
</dbReference>
<dbReference type="InterPro" id="IPR015927">
    <property type="entry name" value="Peptidase_S24_S26A/B/C"/>
</dbReference>
<dbReference type="RefSeq" id="WP_013527466.1">
    <property type="nucleotide sequence ID" value="NC_014922.1"/>
</dbReference>
<dbReference type="InterPro" id="IPR039418">
    <property type="entry name" value="LexA-like"/>
</dbReference>
<feature type="domain" description="HTH cro/C1-type" evidence="4">
    <location>
        <begin position="8"/>
        <end position="61"/>
    </location>
</feature>
<dbReference type="InterPro" id="IPR001387">
    <property type="entry name" value="Cro/C1-type_HTH"/>
</dbReference>
<dbReference type="Pfam" id="PF12844">
    <property type="entry name" value="HTH_19"/>
    <property type="match status" value="1"/>
</dbReference>
<dbReference type="InterPro" id="IPR010982">
    <property type="entry name" value="Lambda_DNA-bd_dom_sf"/>
</dbReference>
<accession>A0AAV2U3C6</accession>
<proteinExistence type="predicted"/>
<dbReference type="Pfam" id="PF01381">
    <property type="entry name" value="HTH_3"/>
    <property type="match status" value="1"/>
</dbReference>
<dbReference type="CDD" id="cd00093">
    <property type="entry name" value="HTH_XRE"/>
    <property type="match status" value="2"/>
</dbReference>
<keyword evidence="3" id="KW-0804">Transcription</keyword>
<dbReference type="PANTHER" id="PTHR40661">
    <property type="match status" value="1"/>
</dbReference>
<dbReference type="Gene3D" id="2.10.109.10">
    <property type="entry name" value="Umud Fragment, subunit A"/>
    <property type="match status" value="1"/>
</dbReference>
<name>A0AAV2U3C6_HAEIF</name>
<dbReference type="Gene3D" id="1.10.260.40">
    <property type="entry name" value="lambda repressor-like DNA-binding domains"/>
    <property type="match status" value="2"/>
</dbReference>
<gene>
    <name evidence="5" type="ORF">HICON_10620</name>
</gene>
<dbReference type="EMBL" id="FQ670204">
    <property type="protein sequence ID" value="CBY86526.1"/>
    <property type="molecule type" value="Genomic_DNA"/>
</dbReference>
<dbReference type="SUPFAM" id="SSF51306">
    <property type="entry name" value="LexA/Signal peptidase"/>
    <property type="match status" value="1"/>
</dbReference>
<protein>
    <recommendedName>
        <fullName evidence="4">HTH cro/C1-type domain-containing protein</fullName>
    </recommendedName>
</protein>
<dbReference type="Proteomes" id="UP000006797">
    <property type="component" value="Chromosome"/>
</dbReference>
<evidence type="ECO:0000256" key="2">
    <source>
        <dbReference type="ARBA" id="ARBA00023125"/>
    </source>
</evidence>
<keyword evidence="2" id="KW-0238">DNA-binding</keyword>
<organism evidence="5 6">
    <name type="scientific">Haemophilus influenzae F3047</name>
    <dbReference type="NCBI Taxonomy" id="935897"/>
    <lineage>
        <taxon>Bacteria</taxon>
        <taxon>Pseudomonadati</taxon>
        <taxon>Pseudomonadota</taxon>
        <taxon>Gammaproteobacteria</taxon>
        <taxon>Pasteurellales</taxon>
        <taxon>Pasteurellaceae</taxon>
        <taxon>Haemophilus</taxon>
    </lineage>
</organism>
<reference evidence="5 6" key="1">
    <citation type="journal article" date="2012" name="Emerg. Infect. Dis.">
        <title>Lineage-specific Virulence Determinants of Haemophilus influenzae Biogroup aegyptius.</title>
        <authorList>
            <person name="Strouts F.R."/>
            <person name="Power P."/>
            <person name="Croucher N.J."/>
            <person name="Corton N."/>
            <person name="van Tonder A."/>
            <person name="Quail M.A."/>
            <person name="Langford P.R."/>
            <person name="Hudson M.J."/>
            <person name="Parkhill J."/>
            <person name="Kroll J.S."/>
            <person name="Bentley S.D."/>
        </authorList>
    </citation>
    <scope>NUCLEOTIDE SEQUENCE [LARGE SCALE GENOMIC DNA]</scope>
    <source>
        <strain evidence="5 6">F3047</strain>
    </source>
</reference>
<dbReference type="GO" id="GO:0003677">
    <property type="term" value="F:DNA binding"/>
    <property type="evidence" value="ECO:0007669"/>
    <property type="project" value="UniProtKB-KW"/>
</dbReference>
<dbReference type="CDD" id="cd06529">
    <property type="entry name" value="S24_LexA-like"/>
    <property type="match status" value="1"/>
</dbReference>
<evidence type="ECO:0000313" key="6">
    <source>
        <dbReference type="Proteomes" id="UP000006797"/>
    </source>
</evidence>
<dbReference type="InterPro" id="IPR036286">
    <property type="entry name" value="LexA/Signal_pep-like_sf"/>
</dbReference>
<dbReference type="Pfam" id="PF00717">
    <property type="entry name" value="Peptidase_S24"/>
    <property type="match status" value="1"/>
</dbReference>
<dbReference type="PROSITE" id="PS50943">
    <property type="entry name" value="HTH_CROC1"/>
    <property type="match status" value="2"/>
</dbReference>
<dbReference type="SUPFAM" id="SSF47413">
    <property type="entry name" value="lambda repressor-like DNA-binding domains"/>
    <property type="match status" value="2"/>
</dbReference>
<dbReference type="AlphaFoldDB" id="A0AAV2U3C6"/>
<sequence length="322" mass="36164">MTTLGERLKFLLIERNVTQAELAEMVGTTQGAISNIVKGETQKPRNILEIANALGVDPNWLKYGSTKMTTLSERLKALLVEKGINQTEFANMIGIAQPSMQKILAGETRNPRKIVEIAKELGTTPDYLLYGDMTVSHSTLENSQINNNQGQTVNNFFDSGSDELREMLQKQQVSLKTKPTEEWVFALDVNRLAETDIINAHFPRPFEALHLSQDGMMDLLKLRSTANVAMITMFNESMSPVINKKDLMFVDTTCKQYAGEGIYLFVMNNELYVRRLYQTPSGVLNAVAENERVGSSFEIDDLSRLNVLGRCVRKFSIIAEDL</sequence>
<evidence type="ECO:0000313" key="5">
    <source>
        <dbReference type="EMBL" id="CBY86526.1"/>
    </source>
</evidence>